<dbReference type="SUPFAM" id="SSF57884">
    <property type="entry name" value="Ada DNA repair protein, N-terminal domain (N-Ada 10)"/>
    <property type="match status" value="1"/>
</dbReference>
<sequence>MLSEKFNGVKSYFKENQSDFFIALSFLMIALIGFGLGRLSYLVDQKRPITIEEVNLGAVLASEALFVASKNGTAYYPPSCAGAGRIKEENKIWFSSQKEAESLGYKPASNCPGL</sequence>
<keyword evidence="1" id="KW-0812">Transmembrane</keyword>
<accession>A0A1G2EWD5</accession>
<proteinExistence type="predicted"/>
<dbReference type="Gene3D" id="3.40.10.10">
    <property type="entry name" value="DNA Methylphosphotriester Repair Domain"/>
    <property type="match status" value="1"/>
</dbReference>
<dbReference type="InterPro" id="IPR035451">
    <property type="entry name" value="Ada-like_dom_sf"/>
</dbReference>
<name>A0A1G2EWD5_9BACT</name>
<dbReference type="AlphaFoldDB" id="A0A1G2EWD5"/>
<organism evidence="2 3">
    <name type="scientific">Candidatus Niyogibacteria bacterium RIFCSPLOWO2_02_FULL_45_13</name>
    <dbReference type="NCBI Taxonomy" id="1801725"/>
    <lineage>
        <taxon>Bacteria</taxon>
        <taxon>Candidatus Niyogiibacteriota</taxon>
    </lineage>
</organism>
<keyword evidence="1" id="KW-1133">Transmembrane helix</keyword>
<dbReference type="EMBL" id="MHMR01000027">
    <property type="protein sequence ID" value="OGZ30115.1"/>
    <property type="molecule type" value="Genomic_DNA"/>
</dbReference>
<dbReference type="STRING" id="1801725.A3J00_03705"/>
<keyword evidence="1" id="KW-0472">Membrane</keyword>
<evidence type="ECO:0000313" key="2">
    <source>
        <dbReference type="EMBL" id="OGZ30115.1"/>
    </source>
</evidence>
<dbReference type="Proteomes" id="UP000178428">
    <property type="component" value="Unassembled WGS sequence"/>
</dbReference>
<evidence type="ECO:0000256" key="1">
    <source>
        <dbReference type="SAM" id="Phobius"/>
    </source>
</evidence>
<reference evidence="2 3" key="1">
    <citation type="journal article" date="2016" name="Nat. Commun.">
        <title>Thousands of microbial genomes shed light on interconnected biogeochemical processes in an aquifer system.</title>
        <authorList>
            <person name="Anantharaman K."/>
            <person name="Brown C.T."/>
            <person name="Hug L.A."/>
            <person name="Sharon I."/>
            <person name="Castelle C.J."/>
            <person name="Probst A.J."/>
            <person name="Thomas B.C."/>
            <person name="Singh A."/>
            <person name="Wilkins M.J."/>
            <person name="Karaoz U."/>
            <person name="Brodie E.L."/>
            <person name="Williams K.H."/>
            <person name="Hubbard S.S."/>
            <person name="Banfield J.F."/>
        </authorList>
    </citation>
    <scope>NUCLEOTIDE SEQUENCE [LARGE SCALE GENOMIC DNA]</scope>
</reference>
<evidence type="ECO:0008006" key="4">
    <source>
        <dbReference type="Google" id="ProtNLM"/>
    </source>
</evidence>
<gene>
    <name evidence="2" type="ORF">A3J00_03705</name>
</gene>
<evidence type="ECO:0000313" key="3">
    <source>
        <dbReference type="Proteomes" id="UP000178428"/>
    </source>
</evidence>
<protein>
    <recommendedName>
        <fullName evidence="4">Ada DNA repair metal-binding domain-containing protein</fullName>
    </recommendedName>
</protein>
<feature type="transmembrane region" description="Helical" evidence="1">
    <location>
        <begin position="20"/>
        <end position="41"/>
    </location>
</feature>
<comment type="caution">
    <text evidence="2">The sequence shown here is derived from an EMBL/GenBank/DDBJ whole genome shotgun (WGS) entry which is preliminary data.</text>
</comment>